<dbReference type="GeneID" id="27692573"/>
<dbReference type="Proteomes" id="UP000053201">
    <property type="component" value="Unassembled WGS sequence"/>
</dbReference>
<evidence type="ECO:0000313" key="2">
    <source>
        <dbReference type="Proteomes" id="UP000053201"/>
    </source>
</evidence>
<reference evidence="1 2" key="1">
    <citation type="submission" date="2009-08" db="EMBL/GenBank/DDBJ databases">
        <title>The Genome Sequence of Spizellomyces punctatus strain DAOM BR117.</title>
        <authorList>
            <consortium name="The Broad Institute Genome Sequencing Platform"/>
            <person name="Russ C."/>
            <person name="Cuomo C."/>
            <person name="Shea T."/>
            <person name="Young S.K."/>
            <person name="Zeng Q."/>
            <person name="Koehrsen M."/>
            <person name="Haas B."/>
            <person name="Borodovsky M."/>
            <person name="Guigo R."/>
            <person name="Alvarado L."/>
            <person name="Berlin A."/>
            <person name="Bochicchio J."/>
            <person name="Borenstein D."/>
            <person name="Chapman S."/>
            <person name="Chen Z."/>
            <person name="Engels R."/>
            <person name="Freedman E."/>
            <person name="Gellesch M."/>
            <person name="Goldberg J."/>
            <person name="Griggs A."/>
            <person name="Gujja S."/>
            <person name="Heiman D."/>
            <person name="Hepburn T."/>
            <person name="Howarth C."/>
            <person name="Jen D."/>
            <person name="Larson L."/>
            <person name="Lewis B."/>
            <person name="Mehta T."/>
            <person name="Park D."/>
            <person name="Pearson M."/>
            <person name="Roberts A."/>
            <person name="Saif S."/>
            <person name="Shenoy N."/>
            <person name="Sisk P."/>
            <person name="Stolte C."/>
            <person name="Sykes S."/>
            <person name="Thomson T."/>
            <person name="Walk T."/>
            <person name="White J."/>
            <person name="Yandava C."/>
            <person name="Burger G."/>
            <person name="Gray M.W."/>
            <person name="Holland P.W.H."/>
            <person name="King N."/>
            <person name="Lang F.B.F."/>
            <person name="Roger A.J."/>
            <person name="Ruiz-Trillo I."/>
            <person name="Lander E."/>
            <person name="Nusbaum C."/>
        </authorList>
    </citation>
    <scope>NUCLEOTIDE SEQUENCE [LARGE SCALE GENOMIC DNA]</scope>
    <source>
        <strain evidence="1 2">DAOM BR117</strain>
    </source>
</reference>
<keyword evidence="2" id="KW-1185">Reference proteome</keyword>
<accession>A0A0L0HAI5</accession>
<protein>
    <submittedName>
        <fullName evidence="1">Uncharacterized protein</fullName>
    </submittedName>
</protein>
<dbReference type="EMBL" id="KQ257463">
    <property type="protein sequence ID" value="KNC97708.1"/>
    <property type="molecule type" value="Genomic_DNA"/>
</dbReference>
<organism evidence="1 2">
    <name type="scientific">Spizellomyces punctatus (strain DAOM BR117)</name>
    <dbReference type="NCBI Taxonomy" id="645134"/>
    <lineage>
        <taxon>Eukaryota</taxon>
        <taxon>Fungi</taxon>
        <taxon>Fungi incertae sedis</taxon>
        <taxon>Chytridiomycota</taxon>
        <taxon>Chytridiomycota incertae sedis</taxon>
        <taxon>Chytridiomycetes</taxon>
        <taxon>Spizellomycetales</taxon>
        <taxon>Spizellomycetaceae</taxon>
        <taxon>Spizellomyces</taxon>
    </lineage>
</organism>
<name>A0A0L0HAI5_SPIPD</name>
<gene>
    <name evidence="1" type="ORF">SPPG_09448</name>
</gene>
<dbReference type="AlphaFoldDB" id="A0A0L0HAI5"/>
<evidence type="ECO:0000313" key="1">
    <source>
        <dbReference type="EMBL" id="KNC97708.1"/>
    </source>
</evidence>
<dbReference type="VEuPathDB" id="FungiDB:SPPG_09448"/>
<dbReference type="InParanoid" id="A0A0L0HAI5"/>
<proteinExistence type="predicted"/>
<sequence length="109" mass="13383">MRRKKNPQCPIFSFFLLERIPCSEDEVIWHANIRKDQEDKVIWHANIRREKVRGRRWRAIRVENWPRRKGREGRRDGLDNRLLFDMNLQRTTRTTRTMRLLILVVAVVF</sequence>
<dbReference type="RefSeq" id="XP_016605748.1">
    <property type="nucleotide sequence ID" value="XM_016757614.1"/>
</dbReference>